<feature type="compositionally biased region" description="Low complexity" evidence="1">
    <location>
        <begin position="104"/>
        <end position="113"/>
    </location>
</feature>
<organism evidence="2 3">
    <name type="scientific">Cerrena zonata</name>
    <dbReference type="NCBI Taxonomy" id="2478898"/>
    <lineage>
        <taxon>Eukaryota</taxon>
        <taxon>Fungi</taxon>
        <taxon>Dikarya</taxon>
        <taxon>Basidiomycota</taxon>
        <taxon>Agaricomycotina</taxon>
        <taxon>Agaricomycetes</taxon>
        <taxon>Polyporales</taxon>
        <taxon>Cerrenaceae</taxon>
        <taxon>Cerrena</taxon>
    </lineage>
</organism>
<dbReference type="Proteomes" id="UP001385951">
    <property type="component" value="Unassembled WGS sequence"/>
</dbReference>
<feature type="compositionally biased region" description="Acidic residues" evidence="1">
    <location>
        <begin position="150"/>
        <end position="178"/>
    </location>
</feature>
<keyword evidence="3" id="KW-1185">Reference proteome</keyword>
<feature type="compositionally biased region" description="Polar residues" evidence="1">
    <location>
        <begin position="252"/>
        <end position="262"/>
    </location>
</feature>
<evidence type="ECO:0008006" key="4">
    <source>
        <dbReference type="Google" id="ProtNLM"/>
    </source>
</evidence>
<protein>
    <recommendedName>
        <fullName evidence="4">Coilin</fullName>
    </recommendedName>
</protein>
<reference evidence="2 3" key="1">
    <citation type="submission" date="2022-09" db="EMBL/GenBank/DDBJ databases">
        <authorList>
            <person name="Palmer J.M."/>
        </authorList>
    </citation>
    <scope>NUCLEOTIDE SEQUENCE [LARGE SCALE GENOMIC DNA]</scope>
    <source>
        <strain evidence="2 3">DSM 7382</strain>
    </source>
</reference>
<feature type="compositionally biased region" description="Basic and acidic residues" evidence="1">
    <location>
        <begin position="225"/>
        <end position="235"/>
    </location>
</feature>
<feature type="compositionally biased region" description="Polar residues" evidence="1">
    <location>
        <begin position="188"/>
        <end position="203"/>
    </location>
</feature>
<sequence>MRIRIQGSPPLPLFKAWYCPQNDNTILDLKTSICDVLPPLRDSSIAAHEISLLLDDFELFDNIQLDAVRDGDLIVVKKCITQSHKRKVDHVDEQLRAKRRKTVRTTSPSRVTVAQSKSPQKKPKAVIKPDVDSSSSESESSSSDSSSDSDSSESSEDSSDSDSSDEESSSESDSDSDGPPDTAPSKPAQANTASNITKQTTENLVPPGFGKSTTRSRNLRRRRKKEYEKLAKDSDPSNVNETPLGQKKPVPAQSNGDLTATIQPPVPEYEPAPVIMMASLSNKNKRRGFKSAMNNTAPTKILFDDDAPAAGGSGSPDVLPFSETTTSEMTKAAPTGRPRLIPPSEKQEKGLLPPNMFVTSVDVEEGMWPQKRKKKKARVPSVEAEVEYLDYGVAEEEEVDELISTQRTVEPSKPSGGMTIRDIEKRWDQLVKVTEHSQVTVGTPLAWKELGINPSTFTPEMLQRIGTVINVTIDSIELEQQPDLAPATLAFGGVILDEGEEPESIHVTLGWSDIITGDYRVSHGV</sequence>
<dbReference type="AlphaFoldDB" id="A0AAW0GMF6"/>
<feature type="region of interest" description="Disordered" evidence="1">
    <location>
        <begin position="325"/>
        <end position="351"/>
    </location>
</feature>
<accession>A0AAW0GMF6</accession>
<feature type="compositionally biased region" description="Low complexity" evidence="1">
    <location>
        <begin position="132"/>
        <end position="149"/>
    </location>
</feature>
<dbReference type="EMBL" id="JASBNA010000003">
    <property type="protein sequence ID" value="KAK7693092.1"/>
    <property type="molecule type" value="Genomic_DNA"/>
</dbReference>
<proteinExistence type="predicted"/>
<comment type="caution">
    <text evidence="2">The sequence shown here is derived from an EMBL/GenBank/DDBJ whole genome shotgun (WGS) entry which is preliminary data.</text>
</comment>
<evidence type="ECO:0000313" key="2">
    <source>
        <dbReference type="EMBL" id="KAK7693092.1"/>
    </source>
</evidence>
<gene>
    <name evidence="2" type="ORF">QCA50_002657</name>
</gene>
<name>A0AAW0GMF6_9APHY</name>
<evidence type="ECO:0000313" key="3">
    <source>
        <dbReference type="Proteomes" id="UP001385951"/>
    </source>
</evidence>
<feature type="region of interest" description="Disordered" evidence="1">
    <location>
        <begin position="86"/>
        <end position="266"/>
    </location>
</feature>
<evidence type="ECO:0000256" key="1">
    <source>
        <dbReference type="SAM" id="MobiDB-lite"/>
    </source>
</evidence>